<keyword evidence="5" id="KW-1185">Reference proteome</keyword>
<dbReference type="STRING" id="1314790.A0A1Y1XSK7"/>
<dbReference type="GO" id="GO:0008270">
    <property type="term" value="F:zinc ion binding"/>
    <property type="evidence" value="ECO:0007669"/>
    <property type="project" value="UniProtKB-KW"/>
</dbReference>
<sequence length="475" mass="53616">MLTIEVIEIHPRGKKYRLIPTTVWGVTGLVHFIYAIWHRSFTYPNIQILTRLPEVLVIVIIAMFALLHGLVYIFTGGEGASEILSSVDLPQLGEDYTLAVFRLGTACLEAVRKVGLRNEVESVYVPRCTYFDLPSEPSAKSRILKLGFNNEIQDSIPIQSNRPNPVSIHSIYWGTLVKDFMTSLCQAAKVWARLEIRRLFRFARGIGIDWFFPDGSEEASGDILKSNNAWNMKHPTLASHQQLYTRFLRSVSPATDVTDFWDEEDDDDDDFTPAVDNEQALLDSEEEFGPDVFSTDTQNGHSSIAGRQCANEMSSEYVSSDEDLGDNNETLNLISEIMQDSESDSDTSVESTVTQTIAPSVASAPAISTLYAHMFHQGSPMTRRRYHTLNRHIQIASEMQLVESILTHRNRTRTTTQNSAVTCVVCMNHPRSVLLRPCRCLCLCDSCRIDLARRDIDRCPCCRRLVEGYSKVYLV</sequence>
<dbReference type="Proteomes" id="UP000193498">
    <property type="component" value="Unassembled WGS sequence"/>
</dbReference>
<name>A0A1Y1XSK7_9FUNG</name>
<dbReference type="GO" id="GO:0006511">
    <property type="term" value="P:ubiquitin-dependent protein catabolic process"/>
    <property type="evidence" value="ECO:0007669"/>
    <property type="project" value="TreeGrafter"/>
</dbReference>
<dbReference type="GO" id="GO:0061630">
    <property type="term" value="F:ubiquitin protein ligase activity"/>
    <property type="evidence" value="ECO:0007669"/>
    <property type="project" value="TreeGrafter"/>
</dbReference>
<dbReference type="AlphaFoldDB" id="A0A1Y1XSK7"/>
<dbReference type="PANTHER" id="PTHR22696">
    <property type="entry name" value="E3 UBIQUITIN-PROTEIN LIGASE RNF26"/>
    <property type="match status" value="1"/>
</dbReference>
<keyword evidence="2" id="KW-1133">Transmembrane helix</keyword>
<dbReference type="Pfam" id="PF13920">
    <property type="entry name" value="zf-C3HC4_3"/>
    <property type="match status" value="1"/>
</dbReference>
<keyword evidence="2" id="KW-0812">Transmembrane</keyword>
<dbReference type="PANTHER" id="PTHR22696:SF1">
    <property type="entry name" value="E3 UBIQUITIN-PROTEIN LIGASE RNF26"/>
    <property type="match status" value="1"/>
</dbReference>
<feature type="transmembrane region" description="Helical" evidence="2">
    <location>
        <begin position="57"/>
        <end position="75"/>
    </location>
</feature>
<dbReference type="InterPro" id="IPR013083">
    <property type="entry name" value="Znf_RING/FYVE/PHD"/>
</dbReference>
<dbReference type="InterPro" id="IPR001841">
    <property type="entry name" value="Znf_RING"/>
</dbReference>
<dbReference type="Gene3D" id="3.30.40.10">
    <property type="entry name" value="Zinc/RING finger domain, C3HC4 (zinc finger)"/>
    <property type="match status" value="1"/>
</dbReference>
<comment type="caution">
    <text evidence="4">The sequence shown here is derived from an EMBL/GenBank/DDBJ whole genome shotgun (WGS) entry which is preliminary data.</text>
</comment>
<keyword evidence="2" id="KW-0472">Membrane</keyword>
<proteinExistence type="predicted"/>
<gene>
    <name evidence="4" type="ORF">K493DRAFT_319251</name>
</gene>
<keyword evidence="1" id="KW-0863">Zinc-finger</keyword>
<dbReference type="InParanoid" id="A0A1Y1XSK7"/>
<evidence type="ECO:0000256" key="1">
    <source>
        <dbReference type="PROSITE-ProRule" id="PRU00175"/>
    </source>
</evidence>
<dbReference type="EMBL" id="MCFE01000502">
    <property type="protein sequence ID" value="ORX88742.1"/>
    <property type="molecule type" value="Genomic_DNA"/>
</dbReference>
<evidence type="ECO:0000256" key="2">
    <source>
        <dbReference type="SAM" id="Phobius"/>
    </source>
</evidence>
<feature type="transmembrane region" description="Helical" evidence="2">
    <location>
        <begin position="18"/>
        <end position="37"/>
    </location>
</feature>
<reference evidence="4 5" key="1">
    <citation type="submission" date="2016-07" db="EMBL/GenBank/DDBJ databases">
        <title>Pervasive Adenine N6-methylation of Active Genes in Fungi.</title>
        <authorList>
            <consortium name="DOE Joint Genome Institute"/>
            <person name="Mondo S.J."/>
            <person name="Dannebaum R.O."/>
            <person name="Kuo R.C."/>
            <person name="Labutti K."/>
            <person name="Haridas S."/>
            <person name="Kuo A."/>
            <person name="Salamov A."/>
            <person name="Ahrendt S.R."/>
            <person name="Lipzen A."/>
            <person name="Sullivan W."/>
            <person name="Andreopoulos W.B."/>
            <person name="Clum A."/>
            <person name="Lindquist E."/>
            <person name="Daum C."/>
            <person name="Ramamoorthy G.K."/>
            <person name="Gryganskyi A."/>
            <person name="Culley D."/>
            <person name="Magnuson J.K."/>
            <person name="James T.Y."/>
            <person name="O'Malley M.A."/>
            <person name="Stajich J.E."/>
            <person name="Spatafora J.W."/>
            <person name="Visel A."/>
            <person name="Grigoriev I.V."/>
        </authorList>
    </citation>
    <scope>NUCLEOTIDE SEQUENCE [LARGE SCALE GENOMIC DNA]</scope>
    <source>
        <strain evidence="4 5">CBS 931.73</strain>
    </source>
</reference>
<evidence type="ECO:0000259" key="3">
    <source>
        <dbReference type="PROSITE" id="PS50089"/>
    </source>
</evidence>
<organism evidence="4 5">
    <name type="scientific">Basidiobolus meristosporus CBS 931.73</name>
    <dbReference type="NCBI Taxonomy" id="1314790"/>
    <lineage>
        <taxon>Eukaryota</taxon>
        <taxon>Fungi</taxon>
        <taxon>Fungi incertae sedis</taxon>
        <taxon>Zoopagomycota</taxon>
        <taxon>Entomophthoromycotina</taxon>
        <taxon>Basidiobolomycetes</taxon>
        <taxon>Basidiobolales</taxon>
        <taxon>Basidiobolaceae</taxon>
        <taxon>Basidiobolus</taxon>
    </lineage>
</organism>
<accession>A0A1Y1XSK7</accession>
<keyword evidence="1" id="KW-0862">Zinc</keyword>
<dbReference type="GO" id="GO:0016567">
    <property type="term" value="P:protein ubiquitination"/>
    <property type="evidence" value="ECO:0007669"/>
    <property type="project" value="TreeGrafter"/>
</dbReference>
<keyword evidence="1" id="KW-0479">Metal-binding</keyword>
<dbReference type="OrthoDB" id="66726at2759"/>
<protein>
    <recommendedName>
        <fullName evidence="3">RING-type domain-containing protein</fullName>
    </recommendedName>
</protein>
<dbReference type="PROSITE" id="PS50089">
    <property type="entry name" value="ZF_RING_2"/>
    <property type="match status" value="1"/>
</dbReference>
<evidence type="ECO:0000313" key="5">
    <source>
        <dbReference type="Proteomes" id="UP000193498"/>
    </source>
</evidence>
<feature type="domain" description="RING-type" evidence="3">
    <location>
        <begin position="423"/>
        <end position="463"/>
    </location>
</feature>
<evidence type="ECO:0000313" key="4">
    <source>
        <dbReference type="EMBL" id="ORX88742.1"/>
    </source>
</evidence>